<evidence type="ECO:0000313" key="3">
    <source>
        <dbReference type="EMBL" id="MTD95821.1"/>
    </source>
</evidence>
<evidence type="ECO:0000259" key="2">
    <source>
        <dbReference type="PROSITE" id="PS50110"/>
    </source>
</evidence>
<dbReference type="InterPro" id="IPR001789">
    <property type="entry name" value="Sig_transdc_resp-reg_receiver"/>
</dbReference>
<dbReference type="Proteomes" id="UP000440694">
    <property type="component" value="Unassembled WGS sequence"/>
</dbReference>
<name>A0A6I3KSX4_9HYPH</name>
<reference evidence="3 4" key="1">
    <citation type="submission" date="2019-11" db="EMBL/GenBank/DDBJ databases">
        <title>Identification of a novel strain.</title>
        <authorList>
            <person name="Xu Q."/>
            <person name="Wang G."/>
        </authorList>
    </citation>
    <scope>NUCLEOTIDE SEQUENCE [LARGE SCALE GENOMIC DNA]</scope>
    <source>
        <strain evidence="4">xq</strain>
    </source>
</reference>
<gene>
    <name evidence="3" type="ORF">GIW81_15890</name>
</gene>
<sequence length="133" mass="14335">MQCVNGRRPHPLYGLRAVLVEDQTIIALDTESMLLDLGAASVHSFTTSDGAIAWLATAEVDVGVLDVSLGTATSFPVAEFLVQRAVPFIFTTGYGDSTMFPAHFLKVPIVRKPYAIEALARALVQCLERPSVT</sequence>
<dbReference type="GO" id="GO:0000160">
    <property type="term" value="P:phosphorelay signal transduction system"/>
    <property type="evidence" value="ECO:0007669"/>
    <property type="project" value="InterPro"/>
</dbReference>
<feature type="modified residue" description="4-aspartylphosphate" evidence="1">
    <location>
        <position position="66"/>
    </location>
</feature>
<dbReference type="EMBL" id="WMBQ01000002">
    <property type="protein sequence ID" value="MTD95821.1"/>
    <property type="molecule type" value="Genomic_DNA"/>
</dbReference>
<organism evidence="3 4">
    <name type="scientific">Hyphomicrobium album</name>
    <dbReference type="NCBI Taxonomy" id="2665159"/>
    <lineage>
        <taxon>Bacteria</taxon>
        <taxon>Pseudomonadati</taxon>
        <taxon>Pseudomonadota</taxon>
        <taxon>Alphaproteobacteria</taxon>
        <taxon>Hyphomicrobiales</taxon>
        <taxon>Hyphomicrobiaceae</taxon>
        <taxon>Hyphomicrobium</taxon>
    </lineage>
</organism>
<dbReference type="AlphaFoldDB" id="A0A6I3KSX4"/>
<accession>A0A6I3KSX4</accession>
<dbReference type="Gene3D" id="3.40.50.2300">
    <property type="match status" value="1"/>
</dbReference>
<dbReference type="SUPFAM" id="SSF52172">
    <property type="entry name" value="CheY-like"/>
    <property type="match status" value="1"/>
</dbReference>
<dbReference type="PROSITE" id="PS50110">
    <property type="entry name" value="RESPONSE_REGULATORY"/>
    <property type="match status" value="1"/>
</dbReference>
<feature type="domain" description="Response regulatory" evidence="2">
    <location>
        <begin position="16"/>
        <end position="127"/>
    </location>
</feature>
<protein>
    <submittedName>
        <fullName evidence="3">Response regulator</fullName>
    </submittedName>
</protein>
<dbReference type="InterPro" id="IPR011006">
    <property type="entry name" value="CheY-like_superfamily"/>
</dbReference>
<evidence type="ECO:0000256" key="1">
    <source>
        <dbReference type="PROSITE-ProRule" id="PRU00169"/>
    </source>
</evidence>
<keyword evidence="4" id="KW-1185">Reference proteome</keyword>
<proteinExistence type="predicted"/>
<evidence type="ECO:0000313" key="4">
    <source>
        <dbReference type="Proteomes" id="UP000440694"/>
    </source>
</evidence>
<comment type="caution">
    <text evidence="3">The sequence shown here is derived from an EMBL/GenBank/DDBJ whole genome shotgun (WGS) entry which is preliminary data.</text>
</comment>
<keyword evidence="1" id="KW-0597">Phosphoprotein</keyword>